<dbReference type="InterPro" id="IPR029069">
    <property type="entry name" value="HotDog_dom_sf"/>
</dbReference>
<gene>
    <name evidence="1" type="ORF">ABC228_00445</name>
</gene>
<dbReference type="Proteomes" id="UP001444625">
    <property type="component" value="Unassembled WGS sequence"/>
</dbReference>
<evidence type="ECO:0000313" key="2">
    <source>
        <dbReference type="Proteomes" id="UP001444625"/>
    </source>
</evidence>
<sequence length="150" mass="17366">MKNISYIENLVEWKNEFLFSIPIRIRFSETDMFGHVNNVSPFIYFEEARIEYLKSVGLFNDTTHLDGIPIVADLQCDYLKQLFFQDRLELYVKATHVGNSSFDIHYMGLNQHDEICITGRGRIVYINPSTGKPIALSDAIKEKLTVTLKQ</sequence>
<dbReference type="EMBL" id="JBDIML010000001">
    <property type="protein sequence ID" value="MEN2765644.1"/>
    <property type="molecule type" value="Genomic_DNA"/>
</dbReference>
<accession>A0ABU9XBK5</accession>
<comment type="caution">
    <text evidence="1">The sequence shown here is derived from an EMBL/GenBank/DDBJ whole genome shotgun (WGS) entry which is preliminary data.</text>
</comment>
<dbReference type="PANTHER" id="PTHR31793">
    <property type="entry name" value="4-HYDROXYBENZOYL-COA THIOESTERASE FAMILY MEMBER"/>
    <property type="match status" value="1"/>
</dbReference>
<proteinExistence type="predicted"/>
<dbReference type="EC" id="3.1.2.-" evidence="1"/>
<organism evidence="1 2">
    <name type="scientific">Ornithinibacillus xuwenensis</name>
    <dbReference type="NCBI Taxonomy" id="3144668"/>
    <lineage>
        <taxon>Bacteria</taxon>
        <taxon>Bacillati</taxon>
        <taxon>Bacillota</taxon>
        <taxon>Bacilli</taxon>
        <taxon>Bacillales</taxon>
        <taxon>Bacillaceae</taxon>
        <taxon>Ornithinibacillus</taxon>
    </lineage>
</organism>
<protein>
    <submittedName>
        <fullName evidence="1">Thioesterase family protein</fullName>
        <ecNumber evidence="1">3.1.2.-</ecNumber>
    </submittedName>
</protein>
<dbReference type="RefSeq" id="WP_345823120.1">
    <property type="nucleotide sequence ID" value="NZ_JBDIML010000001.1"/>
</dbReference>
<dbReference type="Pfam" id="PF13279">
    <property type="entry name" value="4HBT_2"/>
    <property type="match status" value="1"/>
</dbReference>
<dbReference type="PANTHER" id="PTHR31793:SF24">
    <property type="entry name" value="LONG-CHAIN ACYL-COA THIOESTERASE FADM"/>
    <property type="match status" value="1"/>
</dbReference>
<dbReference type="GO" id="GO:0016787">
    <property type="term" value="F:hydrolase activity"/>
    <property type="evidence" value="ECO:0007669"/>
    <property type="project" value="UniProtKB-KW"/>
</dbReference>
<dbReference type="Gene3D" id="3.10.129.10">
    <property type="entry name" value="Hotdog Thioesterase"/>
    <property type="match status" value="1"/>
</dbReference>
<dbReference type="InterPro" id="IPR050563">
    <property type="entry name" value="4-hydroxybenzoyl-CoA_TE"/>
</dbReference>
<reference evidence="1 2" key="1">
    <citation type="submission" date="2024-05" db="EMBL/GenBank/DDBJ databases">
        <authorList>
            <person name="Haq I."/>
            <person name="Ullah Z."/>
            <person name="Ahmad R."/>
            <person name="Li M."/>
            <person name="Tong Y."/>
        </authorList>
    </citation>
    <scope>NUCLEOTIDE SEQUENCE [LARGE SCALE GENOMIC DNA]</scope>
    <source>
        <strain evidence="1 2">16A2E</strain>
    </source>
</reference>
<keyword evidence="2" id="KW-1185">Reference proteome</keyword>
<evidence type="ECO:0000313" key="1">
    <source>
        <dbReference type="EMBL" id="MEN2765644.1"/>
    </source>
</evidence>
<name>A0ABU9XBK5_9BACI</name>
<dbReference type="CDD" id="cd00586">
    <property type="entry name" value="4HBT"/>
    <property type="match status" value="1"/>
</dbReference>
<dbReference type="SUPFAM" id="SSF54637">
    <property type="entry name" value="Thioesterase/thiol ester dehydrase-isomerase"/>
    <property type="match status" value="1"/>
</dbReference>
<keyword evidence="1" id="KW-0378">Hydrolase</keyword>